<organism evidence="2 4">
    <name type="scientific">Cercospora beticola</name>
    <name type="common">Sugarbeet leaf spot fungus</name>
    <dbReference type="NCBI Taxonomy" id="122368"/>
    <lineage>
        <taxon>Eukaryota</taxon>
        <taxon>Fungi</taxon>
        <taxon>Dikarya</taxon>
        <taxon>Ascomycota</taxon>
        <taxon>Pezizomycotina</taxon>
        <taxon>Dothideomycetes</taxon>
        <taxon>Dothideomycetidae</taxon>
        <taxon>Mycosphaerellales</taxon>
        <taxon>Mycosphaerellaceae</taxon>
        <taxon>Cercospora</taxon>
    </lineage>
</organism>
<dbReference type="EMBL" id="CP134185">
    <property type="protein sequence ID" value="WPA98262.1"/>
    <property type="molecule type" value="Genomic_DNA"/>
</dbReference>
<feature type="compositionally biased region" description="Low complexity" evidence="1">
    <location>
        <begin position="1"/>
        <end position="31"/>
    </location>
</feature>
<name>A0A2G5I0W4_CERBT</name>
<dbReference type="Proteomes" id="UP001302367">
    <property type="component" value="Chromosome 2"/>
</dbReference>
<protein>
    <submittedName>
        <fullName evidence="2">Uncharacterized protein</fullName>
    </submittedName>
</protein>
<gene>
    <name evidence="2" type="ORF">CB0940_05687</name>
    <name evidence="3" type="ORF">RHO25_002874</name>
</gene>
<sequence>MDPNYNNNSGASGMNNNNYNNNNNMGYNQNSGMGGGPNNNMNNYNSSMSGGNNNGQPKEDYLDKAVDAVEKKLGAMTGHNVDPKKYRAQNEKFTDKLRGLFESKSGKKLPSKFSN</sequence>
<evidence type="ECO:0000313" key="5">
    <source>
        <dbReference type="Proteomes" id="UP001302367"/>
    </source>
</evidence>
<evidence type="ECO:0000313" key="4">
    <source>
        <dbReference type="Proteomes" id="UP000230605"/>
    </source>
</evidence>
<reference evidence="2 4" key="1">
    <citation type="submission" date="2015-10" db="EMBL/GenBank/DDBJ databases">
        <title>The cercosporin biosynthetic gene cluster was horizontally transferred to several fungal lineages and shown to be expanded in Cercospora beticola based on microsynteny with recipient genomes.</title>
        <authorList>
            <person name="De Jonge R."/>
            <person name="Ebert M.K."/>
            <person name="Suttle J.C."/>
            <person name="Jurick Ii W.M."/>
            <person name="Secor G.A."/>
            <person name="Thomma B.P."/>
            <person name="Van De Peer Y."/>
            <person name="Bolton M.D."/>
        </authorList>
    </citation>
    <scope>NUCLEOTIDE SEQUENCE [LARGE SCALE GENOMIC DNA]</scope>
    <source>
        <strain evidence="2 4">09-40</strain>
    </source>
</reference>
<evidence type="ECO:0000256" key="1">
    <source>
        <dbReference type="SAM" id="MobiDB-lite"/>
    </source>
</evidence>
<dbReference type="Proteomes" id="UP000230605">
    <property type="component" value="Chromosome 2"/>
</dbReference>
<dbReference type="PANTHER" id="PTHR40462">
    <property type="entry name" value="CHROMOSOME 1, WHOLE GENOME SHOTGUN SEQUENCE"/>
    <property type="match status" value="1"/>
</dbReference>
<dbReference type="OrthoDB" id="3050608at2759"/>
<accession>A0A2G5I0W4</accession>
<dbReference type="AlphaFoldDB" id="A0A2G5I0W4"/>
<proteinExistence type="predicted"/>
<evidence type="ECO:0000313" key="3">
    <source>
        <dbReference type="EMBL" id="WPA98262.1"/>
    </source>
</evidence>
<dbReference type="PANTHER" id="PTHR40462:SF1">
    <property type="entry name" value="EXPRESSED PROTEIN"/>
    <property type="match status" value="1"/>
</dbReference>
<reference evidence="3 5" key="2">
    <citation type="submission" date="2023-09" db="EMBL/GenBank/DDBJ databases">
        <title>Complete-Gapless Cercospora beticola genome.</title>
        <authorList>
            <person name="Wyatt N.A."/>
            <person name="Spanner R.E."/>
            <person name="Bolton M.D."/>
        </authorList>
    </citation>
    <scope>NUCLEOTIDE SEQUENCE [LARGE SCALE GENOMIC DNA]</scope>
    <source>
        <strain evidence="3">Cb09-40</strain>
    </source>
</reference>
<feature type="compositionally biased region" description="Low complexity" evidence="1">
    <location>
        <begin position="38"/>
        <end position="55"/>
    </location>
</feature>
<evidence type="ECO:0000313" key="2">
    <source>
        <dbReference type="EMBL" id="PIA98410.1"/>
    </source>
</evidence>
<feature type="region of interest" description="Disordered" evidence="1">
    <location>
        <begin position="1"/>
        <end position="62"/>
    </location>
</feature>
<keyword evidence="5" id="KW-1185">Reference proteome</keyword>
<dbReference type="EMBL" id="LKMD01000102">
    <property type="protein sequence ID" value="PIA98410.1"/>
    <property type="molecule type" value="Genomic_DNA"/>
</dbReference>